<feature type="chain" id="PRO_5035802292" evidence="4">
    <location>
        <begin position="20"/>
        <end position="163"/>
    </location>
</feature>
<dbReference type="InterPro" id="IPR002172">
    <property type="entry name" value="LDrepeatLR_classA_rpt"/>
</dbReference>
<dbReference type="EMBL" id="CAJGYM010000001">
    <property type="protein sequence ID" value="CAD6184395.1"/>
    <property type="molecule type" value="Genomic_DNA"/>
</dbReference>
<dbReference type="CDD" id="cd00112">
    <property type="entry name" value="LDLa"/>
    <property type="match status" value="1"/>
</dbReference>
<comment type="caution">
    <text evidence="2">Lacks conserved residue(s) required for the propagation of feature annotation.</text>
</comment>
<dbReference type="AlphaFoldDB" id="A0A8S1GM95"/>
<dbReference type="Pfam" id="PF00057">
    <property type="entry name" value="Ldl_recept_a"/>
    <property type="match status" value="1"/>
</dbReference>
<name>A0A8S1GM95_9PELO</name>
<dbReference type="Proteomes" id="UP000835052">
    <property type="component" value="Unassembled WGS sequence"/>
</dbReference>
<evidence type="ECO:0000256" key="1">
    <source>
        <dbReference type="ARBA" id="ARBA00023157"/>
    </source>
</evidence>
<dbReference type="PROSITE" id="PS50068">
    <property type="entry name" value="LDLRA_2"/>
    <property type="match status" value="1"/>
</dbReference>
<dbReference type="SUPFAM" id="SSF57424">
    <property type="entry name" value="LDL receptor-like module"/>
    <property type="match status" value="1"/>
</dbReference>
<dbReference type="PANTHER" id="PTHR46876:SF1">
    <property type="entry name" value="LOW-DENSITY LIPOPROTEIN RECEPTOR-RELATED PROTEIN 11"/>
    <property type="match status" value="1"/>
</dbReference>
<dbReference type="Gene3D" id="4.10.400.10">
    <property type="entry name" value="Low-density Lipoprotein Receptor"/>
    <property type="match status" value="1"/>
</dbReference>
<feature type="signal peptide" evidence="4">
    <location>
        <begin position="1"/>
        <end position="19"/>
    </location>
</feature>
<dbReference type="OrthoDB" id="6076617at2759"/>
<feature type="transmembrane region" description="Helical" evidence="3">
    <location>
        <begin position="111"/>
        <end position="129"/>
    </location>
</feature>
<keyword evidence="3" id="KW-1133">Transmembrane helix</keyword>
<reference evidence="5" key="1">
    <citation type="submission" date="2020-10" db="EMBL/GenBank/DDBJ databases">
        <authorList>
            <person name="Kikuchi T."/>
        </authorList>
    </citation>
    <scope>NUCLEOTIDE SEQUENCE</scope>
    <source>
        <strain evidence="5">NKZ352</strain>
    </source>
</reference>
<protein>
    <submittedName>
        <fullName evidence="5">Uncharacterized protein</fullName>
    </submittedName>
</protein>
<keyword evidence="3" id="KW-0812">Transmembrane</keyword>
<evidence type="ECO:0000313" key="5">
    <source>
        <dbReference type="EMBL" id="CAD6184395.1"/>
    </source>
</evidence>
<organism evidence="5 6">
    <name type="scientific">Caenorhabditis auriculariae</name>
    <dbReference type="NCBI Taxonomy" id="2777116"/>
    <lineage>
        <taxon>Eukaryota</taxon>
        <taxon>Metazoa</taxon>
        <taxon>Ecdysozoa</taxon>
        <taxon>Nematoda</taxon>
        <taxon>Chromadorea</taxon>
        <taxon>Rhabditida</taxon>
        <taxon>Rhabditina</taxon>
        <taxon>Rhabditomorpha</taxon>
        <taxon>Rhabditoidea</taxon>
        <taxon>Rhabditidae</taxon>
        <taxon>Peloderinae</taxon>
        <taxon>Caenorhabditis</taxon>
    </lineage>
</organism>
<accession>A0A8S1GM95</accession>
<dbReference type="SMART" id="SM00192">
    <property type="entry name" value="LDLa"/>
    <property type="match status" value="1"/>
</dbReference>
<sequence length="163" mass="18161">MAPRLFAFLSLLTVLTVYADRPQSNIDQISYARQCPRDWEFECRNGECIAYYDVCDGIPQCSDGSDEINCEQIRARNNGRNRGEAATTTVAPVTTTTLAEQGYVVLTARQLFLGFVAFAVAAVAVVALIKRRARKKAVVRNRRGNILQQDSDEDDILISSMYS</sequence>
<keyword evidence="4" id="KW-0732">Signal</keyword>
<gene>
    <name evidence="5" type="ORF">CAUJ_LOCUS314</name>
</gene>
<keyword evidence="3" id="KW-0472">Membrane</keyword>
<evidence type="ECO:0000256" key="2">
    <source>
        <dbReference type="PROSITE-ProRule" id="PRU00124"/>
    </source>
</evidence>
<dbReference type="PROSITE" id="PS01209">
    <property type="entry name" value="LDLRA_1"/>
    <property type="match status" value="1"/>
</dbReference>
<keyword evidence="1 2" id="KW-1015">Disulfide bond</keyword>
<dbReference type="InterPro" id="IPR023415">
    <property type="entry name" value="LDLR_class-A_CS"/>
</dbReference>
<dbReference type="PANTHER" id="PTHR46876">
    <property type="entry name" value="LOW-DENSITY LIPOPROTEIN RECEPTOR-RELATED PROTEIN 11"/>
    <property type="match status" value="1"/>
</dbReference>
<keyword evidence="6" id="KW-1185">Reference proteome</keyword>
<evidence type="ECO:0000256" key="3">
    <source>
        <dbReference type="SAM" id="Phobius"/>
    </source>
</evidence>
<comment type="caution">
    <text evidence="5">The sequence shown here is derived from an EMBL/GenBank/DDBJ whole genome shotgun (WGS) entry which is preliminary data.</text>
</comment>
<proteinExistence type="predicted"/>
<evidence type="ECO:0000313" key="6">
    <source>
        <dbReference type="Proteomes" id="UP000835052"/>
    </source>
</evidence>
<feature type="disulfide bond" evidence="2">
    <location>
        <begin position="55"/>
        <end position="70"/>
    </location>
</feature>
<evidence type="ECO:0000256" key="4">
    <source>
        <dbReference type="SAM" id="SignalP"/>
    </source>
</evidence>
<feature type="disulfide bond" evidence="2">
    <location>
        <begin position="43"/>
        <end position="61"/>
    </location>
</feature>
<dbReference type="InterPro" id="IPR036055">
    <property type="entry name" value="LDL_receptor-like_sf"/>
</dbReference>